<keyword evidence="2" id="KW-1185">Reference proteome</keyword>
<dbReference type="GeneID" id="87808502"/>
<organism evidence="1 2">
    <name type="scientific">Vanrija pseudolonga</name>
    <dbReference type="NCBI Taxonomy" id="143232"/>
    <lineage>
        <taxon>Eukaryota</taxon>
        <taxon>Fungi</taxon>
        <taxon>Dikarya</taxon>
        <taxon>Basidiomycota</taxon>
        <taxon>Agaricomycotina</taxon>
        <taxon>Tremellomycetes</taxon>
        <taxon>Trichosporonales</taxon>
        <taxon>Trichosporonaceae</taxon>
        <taxon>Vanrija</taxon>
    </lineage>
</organism>
<protein>
    <submittedName>
        <fullName evidence="1">Uncharacterized protein</fullName>
    </submittedName>
</protein>
<sequence>MGEWIHLDKVPKGRAKKLLQSIARRTEKVRPEHNYFLDLPASSPIDLDVPRLPFLLRNVRILDLDVSAEGVGPLARKMATLGLRAFTYCSEEGEVFAPRILRREGLWAECGWTRVRDTTVDFVGGGHADGSWSYDRAALVPCSTPKYVAHFGWTAGWDPTTVDPETSMGRHIASDENYGLGVAIRSRLFASSTVADRRLFRHVVFVAQPYQPPRTALKRLFERLRRLKYDTNSSTQSFALVLPTSSPIEQDVRRLPLLLLHKVRILDFDSGVHSGEDLHYTLFRLGMRPLTHQPAWTGAEYAPPILRRFGQPAGYAFSQVRDTTVDFVSPGQPTPDCANEHDYRRGVLLPVSTPKYIIHLHWPDGWSPGEVDLTTPSGQYSATSHLGLNIWAQSSCPDIQEATLVFSPHCAAPSRHTIDRIIIMTAGAMIKAIVLDSASFTVVGLERWLPDFEVDEFRDGLKDTAIASWLSRWDSDGTPLPQHPTVRKACDGIRFMTLEAWWDSLADMKEVVGVWPRHLRSGV</sequence>
<reference evidence="1" key="1">
    <citation type="submission" date="2023-10" db="EMBL/GenBank/DDBJ databases">
        <authorList>
            <person name="Noh H."/>
        </authorList>
    </citation>
    <scope>NUCLEOTIDE SEQUENCE</scope>
    <source>
        <strain evidence="1">DUCC4014</strain>
    </source>
</reference>
<accession>A0AAF0Y9C0</accession>
<dbReference type="Proteomes" id="UP000827549">
    <property type="component" value="Chromosome 4"/>
</dbReference>
<dbReference type="AlphaFoldDB" id="A0AAF0Y9C0"/>
<dbReference type="EMBL" id="CP086717">
    <property type="protein sequence ID" value="WOO81752.1"/>
    <property type="molecule type" value="Genomic_DNA"/>
</dbReference>
<evidence type="ECO:0000313" key="2">
    <source>
        <dbReference type="Proteomes" id="UP000827549"/>
    </source>
</evidence>
<evidence type="ECO:0000313" key="1">
    <source>
        <dbReference type="EMBL" id="WOO81752.1"/>
    </source>
</evidence>
<gene>
    <name evidence="1" type="ORF">LOC62_04G005273</name>
</gene>
<proteinExistence type="predicted"/>
<dbReference type="RefSeq" id="XP_062627784.1">
    <property type="nucleotide sequence ID" value="XM_062771800.1"/>
</dbReference>
<name>A0AAF0Y9C0_9TREE</name>